<dbReference type="Ensembl" id="ENSCCRT00015066674.1">
    <property type="protein sequence ID" value="ENSCCRP00015064543.1"/>
    <property type="gene ID" value="ENSCCRG00015026360.1"/>
</dbReference>
<dbReference type="Pfam" id="PF20478">
    <property type="entry name" value="P2RX7_C"/>
    <property type="match status" value="1"/>
</dbReference>
<dbReference type="AlphaFoldDB" id="A0A8C1WAG7"/>
<dbReference type="PANTHER" id="PTHR36981:SF3">
    <property type="entry name" value="UBIQUITIN-LIKE PROTEASE FAMILY PROFILE DOMAIN-CONTAINING PROTEIN"/>
    <property type="match status" value="1"/>
</dbReference>
<reference evidence="2" key="1">
    <citation type="submission" date="2025-08" db="UniProtKB">
        <authorList>
            <consortium name="Ensembl"/>
        </authorList>
    </citation>
    <scope>IDENTIFICATION</scope>
</reference>
<evidence type="ECO:0000313" key="3">
    <source>
        <dbReference type="Proteomes" id="UP000694700"/>
    </source>
</evidence>
<evidence type="ECO:0000313" key="2">
    <source>
        <dbReference type="Ensembl" id="ENSCCRP00015064543.1"/>
    </source>
</evidence>
<proteinExistence type="predicted"/>
<organism evidence="2 3">
    <name type="scientific">Cyprinus carpio</name>
    <name type="common">Common carp</name>
    <dbReference type="NCBI Taxonomy" id="7962"/>
    <lineage>
        <taxon>Eukaryota</taxon>
        <taxon>Metazoa</taxon>
        <taxon>Chordata</taxon>
        <taxon>Craniata</taxon>
        <taxon>Vertebrata</taxon>
        <taxon>Euteleostomi</taxon>
        <taxon>Actinopterygii</taxon>
        <taxon>Neopterygii</taxon>
        <taxon>Teleostei</taxon>
        <taxon>Ostariophysi</taxon>
        <taxon>Cypriniformes</taxon>
        <taxon>Cyprinidae</taxon>
        <taxon>Cyprininae</taxon>
        <taxon>Cyprinus</taxon>
    </lineage>
</organism>
<sequence>MTFDCVAQGDTDSSVLDFSMSKADETWKPGLIFDVLQPPSREEQQLQHGVQWCSCTRCIEMPTDLEKKCCGMTQSTCVSVLPHMSLYILDEHILRLSHRLRNDIYALRDTQEPGDDNREYCYAAYRNFVLWQCGPLGAGNRVVIPSCCVRRIREKFPDPSGQYTGFIAAVL</sequence>
<name>A0A8C1WAG7_CYPCA</name>
<feature type="domain" description="P2X purinoreceptor 7 intracellular" evidence="1">
    <location>
        <begin position="34"/>
        <end position="166"/>
    </location>
</feature>
<evidence type="ECO:0000259" key="1">
    <source>
        <dbReference type="Pfam" id="PF20478"/>
    </source>
</evidence>
<accession>A0A8C1WAG7</accession>
<protein>
    <recommendedName>
        <fullName evidence="1">P2X purinoreceptor 7 intracellular domain-containing protein</fullName>
    </recommendedName>
</protein>
<dbReference type="Proteomes" id="UP000694700">
    <property type="component" value="Unplaced"/>
</dbReference>
<dbReference type="InterPro" id="IPR046815">
    <property type="entry name" value="P2RX7_C"/>
</dbReference>
<dbReference type="PANTHER" id="PTHR36981">
    <property type="entry name" value="ZGC:195170"/>
    <property type="match status" value="1"/>
</dbReference>